<keyword evidence="3" id="KW-1185">Reference proteome</keyword>
<feature type="domain" description="N-acetyltransferase" evidence="1">
    <location>
        <begin position="1"/>
        <end position="141"/>
    </location>
</feature>
<dbReference type="CDD" id="cd04301">
    <property type="entry name" value="NAT_SF"/>
    <property type="match status" value="1"/>
</dbReference>
<dbReference type="EMBL" id="CAJEWE010000006">
    <property type="protein sequence ID" value="CAD2072990.1"/>
    <property type="molecule type" value="Genomic_DNA"/>
</dbReference>
<dbReference type="PANTHER" id="PTHR13355">
    <property type="entry name" value="GLUCOSAMINE 6-PHOSPHATE N-ACETYLTRANSFERASE"/>
    <property type="match status" value="1"/>
</dbReference>
<dbReference type="InterPro" id="IPR016181">
    <property type="entry name" value="Acyl_CoA_acyltransferase"/>
</dbReference>
<dbReference type="SUPFAM" id="SSF55729">
    <property type="entry name" value="Acyl-CoA N-acyltransferases (Nat)"/>
    <property type="match status" value="1"/>
</dbReference>
<dbReference type="GO" id="GO:0004343">
    <property type="term" value="F:glucosamine 6-phosphate N-acetyltransferase activity"/>
    <property type="evidence" value="ECO:0007669"/>
    <property type="project" value="TreeGrafter"/>
</dbReference>
<proteinExistence type="predicted"/>
<evidence type="ECO:0000259" key="1">
    <source>
        <dbReference type="PROSITE" id="PS51186"/>
    </source>
</evidence>
<dbReference type="InterPro" id="IPR039143">
    <property type="entry name" value="GNPNAT1-like"/>
</dbReference>
<gene>
    <name evidence="2" type="primary">yjcF</name>
    <name evidence="2" type="ORF">JEOSCH030_00525</name>
</gene>
<evidence type="ECO:0000313" key="2">
    <source>
        <dbReference type="EMBL" id="CAD2072990.1"/>
    </source>
</evidence>
<dbReference type="InterPro" id="IPR000182">
    <property type="entry name" value="GNAT_dom"/>
</dbReference>
<evidence type="ECO:0000313" key="3">
    <source>
        <dbReference type="Proteomes" id="UP000521032"/>
    </source>
</evidence>
<dbReference type="Pfam" id="PF13673">
    <property type="entry name" value="Acetyltransf_10"/>
    <property type="match status" value="1"/>
</dbReference>
<dbReference type="Gene3D" id="3.40.630.30">
    <property type="match status" value="1"/>
</dbReference>
<dbReference type="AlphaFoldDB" id="A0A6V7R6G6"/>
<sequence length="141" mass="16333">MEILVSDDKKYYPDCVTIRETVFVQEQNVPLEMEIDEYEDECVHVLLLLDNEPAGTVRYRKYDDTTVKIERMAVLKEHRGKHFGMNLMYFVHLHAKSKGFTWAKLGAQTHAIPFYEKIGYQVSSGEFDDAGIPHVDMICSL</sequence>
<dbReference type="Proteomes" id="UP000521032">
    <property type="component" value="Unassembled WGS sequence"/>
</dbReference>
<dbReference type="PROSITE" id="PS51186">
    <property type="entry name" value="GNAT"/>
    <property type="match status" value="1"/>
</dbReference>
<comment type="caution">
    <text evidence="2">The sequence shown here is derived from an EMBL/GenBank/DDBJ whole genome shotgun (WGS) entry which is preliminary data.</text>
</comment>
<accession>A0A6V7R6G6</accession>
<dbReference type="RefSeq" id="WP_186085617.1">
    <property type="nucleotide sequence ID" value="NZ_BMDB01000001.1"/>
</dbReference>
<organism evidence="2 3">
    <name type="scientific">Phocicoccus schoeneichii</name>
    <dbReference type="NCBI Taxonomy" id="1812261"/>
    <lineage>
        <taxon>Bacteria</taxon>
        <taxon>Bacillati</taxon>
        <taxon>Bacillota</taxon>
        <taxon>Bacilli</taxon>
        <taxon>Bacillales</taxon>
        <taxon>Salinicoccaceae</taxon>
        <taxon>Phocicoccus</taxon>
    </lineage>
</organism>
<reference evidence="2 3" key="1">
    <citation type="submission" date="2020-07" db="EMBL/GenBank/DDBJ databases">
        <authorList>
            <person name="Criscuolo A."/>
        </authorList>
    </citation>
    <scope>NUCLEOTIDE SEQUENCE [LARGE SCALE GENOMIC DNA]</scope>
    <source>
        <strain evidence="3">CIP 111030</strain>
    </source>
</reference>
<dbReference type="PANTHER" id="PTHR13355:SF11">
    <property type="entry name" value="GLUCOSAMINE 6-PHOSPHATE N-ACETYLTRANSFERASE"/>
    <property type="match status" value="1"/>
</dbReference>
<protein>
    <submittedName>
        <fullName evidence="2">Putative N-acetyltransferase YjcF</fullName>
    </submittedName>
</protein>
<keyword evidence="2" id="KW-0808">Transferase</keyword>
<name>A0A6V7R6G6_9BACL</name>